<feature type="transmembrane region" description="Helical" evidence="1">
    <location>
        <begin position="39"/>
        <end position="61"/>
    </location>
</feature>
<gene>
    <name evidence="2" type="ORF">DIU77_017730</name>
</gene>
<evidence type="ECO:0000313" key="3">
    <source>
        <dbReference type="Proteomes" id="UP000249324"/>
    </source>
</evidence>
<protein>
    <submittedName>
        <fullName evidence="2">Uncharacterized protein</fullName>
    </submittedName>
</protein>
<dbReference type="EMBL" id="QGUI02000345">
    <property type="protein sequence ID" value="MFO7194085.1"/>
    <property type="molecule type" value="Genomic_DNA"/>
</dbReference>
<keyword evidence="1" id="KW-0472">Membrane</keyword>
<comment type="caution">
    <text evidence="2">The sequence shown here is derived from an EMBL/GenBank/DDBJ whole genome shotgun (WGS) entry which is preliminary data.</text>
</comment>
<name>A0ABD6FL84_9PSEU</name>
<keyword evidence="1" id="KW-1133">Transmembrane helix</keyword>
<dbReference type="Proteomes" id="UP000249324">
    <property type="component" value="Unassembled WGS sequence"/>
</dbReference>
<feature type="transmembrane region" description="Helical" evidence="1">
    <location>
        <begin position="270"/>
        <end position="292"/>
    </location>
</feature>
<evidence type="ECO:0000313" key="2">
    <source>
        <dbReference type="EMBL" id="MFO7194085.1"/>
    </source>
</evidence>
<keyword evidence="1" id="KW-0812">Transmembrane</keyword>
<accession>A0ABD6FL84</accession>
<reference evidence="2 3" key="1">
    <citation type="journal article" date="2021" name="BMC Genomics">
        <title>Genome-resolved metagenome and metatranscriptome analyses of thermophilic composting reveal key bacterial players and their metabolic interactions.</title>
        <authorList>
            <person name="Braga L.P.P."/>
            <person name="Pereira R.V."/>
            <person name="Martins L.F."/>
            <person name="Moura L.M.S."/>
            <person name="Sanchez F.B."/>
            <person name="Patane J.S.L."/>
            <person name="da Silva A.M."/>
            <person name="Setubal J.C."/>
        </authorList>
    </citation>
    <scope>NUCLEOTIDE SEQUENCE [LARGE SCALE GENOMIC DNA]</scope>
    <source>
        <strain evidence="2">ZC4RG45</strain>
    </source>
</reference>
<sequence length="309" mass="33446">MSLEGTRRVIPTWTDPLAAKASRPIGGPLGRHAAVGTHWFFSPLRVALLLAVVALMFGWFGKAACIQQLEREDGTLGLDWRSGRPYVAMCYSDIVPLYGAERLNRDDFFVYRDGWLELSTPGGSQASLTLLADGADTYRIAGTDGPVTALDAAGEMFQLQPGERIQVLPDDQLRLPGGRTVSLSPGDELRFMEYPPLTGLFQWVNAQLTDLWLSGADAGFLPGAIPVAVYFNISALFLAFAWLTTVWAVAQTARRRPWDAVLVAISPLVLVHAYTSFDALATAATAAAILAWSRRRPMLAGVLIGVGLA</sequence>
<evidence type="ECO:0000256" key="1">
    <source>
        <dbReference type="SAM" id="Phobius"/>
    </source>
</evidence>
<organism evidence="2 3">
    <name type="scientific">Thermocrispum agreste</name>
    <dbReference type="NCBI Taxonomy" id="37925"/>
    <lineage>
        <taxon>Bacteria</taxon>
        <taxon>Bacillati</taxon>
        <taxon>Actinomycetota</taxon>
        <taxon>Actinomycetes</taxon>
        <taxon>Pseudonocardiales</taxon>
        <taxon>Pseudonocardiaceae</taxon>
        <taxon>Thermocrispum</taxon>
    </lineage>
</organism>
<feature type="transmembrane region" description="Helical" evidence="1">
    <location>
        <begin position="229"/>
        <end position="250"/>
    </location>
</feature>
<proteinExistence type="predicted"/>
<feature type="non-terminal residue" evidence="2">
    <location>
        <position position="309"/>
    </location>
</feature>
<dbReference type="AlphaFoldDB" id="A0ABD6FL84"/>